<dbReference type="InterPro" id="IPR001882">
    <property type="entry name" value="Biotin_BS"/>
</dbReference>
<keyword evidence="4 7" id="KW-0547">Nucleotide-binding</keyword>
<dbReference type="SMART" id="SM00878">
    <property type="entry name" value="Biotin_carb_C"/>
    <property type="match status" value="1"/>
</dbReference>
<dbReference type="CDD" id="cd06850">
    <property type="entry name" value="biotinyl_domain"/>
    <property type="match status" value="1"/>
</dbReference>
<protein>
    <recommendedName>
        <fullName evidence="2">biotin carboxylase</fullName>
        <ecNumber evidence="2">6.3.4.14</ecNumber>
    </recommendedName>
</protein>
<feature type="domain" description="ATP-grasp" evidence="9">
    <location>
        <begin position="130"/>
        <end position="339"/>
    </location>
</feature>
<evidence type="ECO:0000256" key="3">
    <source>
        <dbReference type="ARBA" id="ARBA00022598"/>
    </source>
</evidence>
<keyword evidence="3" id="KW-0436">Ligase</keyword>
<dbReference type="SUPFAM" id="SSF56059">
    <property type="entry name" value="Glutathione synthetase ATP-binding domain-like"/>
    <property type="match status" value="1"/>
</dbReference>
<proteinExistence type="predicted"/>
<dbReference type="FunFam" id="3.40.50.20:FF:000010">
    <property type="entry name" value="Propionyl-CoA carboxylase subunit alpha"/>
    <property type="match status" value="1"/>
</dbReference>
<keyword evidence="5 7" id="KW-0067">ATP-binding</keyword>
<dbReference type="InterPro" id="IPR005482">
    <property type="entry name" value="Biotin_COase_C"/>
</dbReference>
<dbReference type="EMBL" id="JALXKZ020000025">
    <property type="protein sequence ID" value="MCV7629541.1"/>
    <property type="molecule type" value="Genomic_DNA"/>
</dbReference>
<dbReference type="InterPro" id="IPR011053">
    <property type="entry name" value="Single_hybrid_motif"/>
</dbReference>
<name>A0AAP3AI84_MICLU</name>
<feature type="domain" description="Biotin carboxylation" evidence="10">
    <location>
        <begin position="11"/>
        <end position="500"/>
    </location>
</feature>
<dbReference type="InterPro" id="IPR011054">
    <property type="entry name" value="Rudment_hybrid_motif"/>
</dbReference>
<comment type="caution">
    <text evidence="11">The sequence shown here is derived from an EMBL/GenBank/DDBJ whole genome shotgun (WGS) entry which is preliminary data.</text>
</comment>
<dbReference type="InterPro" id="IPR016185">
    <property type="entry name" value="PreATP-grasp_dom_sf"/>
</dbReference>
<dbReference type="Pfam" id="PF02785">
    <property type="entry name" value="Biotin_carb_C"/>
    <property type="match status" value="2"/>
</dbReference>
<dbReference type="Gene3D" id="3.40.50.20">
    <property type="match status" value="1"/>
</dbReference>
<reference evidence="11" key="1">
    <citation type="submission" date="2023-06" db="EMBL/GenBank/DDBJ databases">
        <title>lsaBGC provides a comprehensive framework for evolutionary analysis of biosynthetic gene clusters within focal taxa.</title>
        <authorList>
            <person name="Salamzade R."/>
            <person name="Sandstrom S."/>
            <person name="Kalan L.R."/>
        </authorList>
    </citation>
    <scope>NUCLEOTIDE SEQUENCE</scope>
    <source>
        <strain evidence="11">P3-SID899</strain>
    </source>
</reference>
<dbReference type="PANTHER" id="PTHR18866:SF33">
    <property type="entry name" value="METHYLCROTONOYL-COA CARBOXYLASE SUBUNIT ALPHA, MITOCHONDRIAL-RELATED"/>
    <property type="match status" value="1"/>
</dbReference>
<evidence type="ECO:0000256" key="5">
    <source>
        <dbReference type="ARBA" id="ARBA00022840"/>
    </source>
</evidence>
<evidence type="ECO:0000313" key="12">
    <source>
        <dbReference type="Proteomes" id="UP001205867"/>
    </source>
</evidence>
<dbReference type="PROSITE" id="PS50979">
    <property type="entry name" value="BC"/>
    <property type="match status" value="1"/>
</dbReference>
<evidence type="ECO:0000256" key="4">
    <source>
        <dbReference type="ARBA" id="ARBA00022741"/>
    </source>
</evidence>
<dbReference type="Pfam" id="PF02786">
    <property type="entry name" value="CPSase_L_D2"/>
    <property type="match status" value="1"/>
</dbReference>
<dbReference type="Gene3D" id="3.30.470.20">
    <property type="entry name" value="ATP-grasp fold, B domain"/>
    <property type="match status" value="1"/>
</dbReference>
<evidence type="ECO:0000256" key="6">
    <source>
        <dbReference type="ARBA" id="ARBA00023267"/>
    </source>
</evidence>
<dbReference type="InterPro" id="IPR013815">
    <property type="entry name" value="ATP_grasp_subdomain_1"/>
</dbReference>
<dbReference type="SUPFAM" id="SSF51246">
    <property type="entry name" value="Rudiment single hybrid motif"/>
    <property type="match status" value="1"/>
</dbReference>
<evidence type="ECO:0000256" key="7">
    <source>
        <dbReference type="PROSITE-ProRule" id="PRU00409"/>
    </source>
</evidence>
<evidence type="ECO:0000259" key="8">
    <source>
        <dbReference type="PROSITE" id="PS50968"/>
    </source>
</evidence>
<organism evidence="11 12">
    <name type="scientific">Micrococcus luteus</name>
    <name type="common">Micrococcus lysodeikticus</name>
    <dbReference type="NCBI Taxonomy" id="1270"/>
    <lineage>
        <taxon>Bacteria</taxon>
        <taxon>Bacillati</taxon>
        <taxon>Actinomycetota</taxon>
        <taxon>Actinomycetes</taxon>
        <taxon>Micrococcales</taxon>
        <taxon>Micrococcaceae</taxon>
        <taxon>Micrococcus</taxon>
    </lineage>
</organism>
<dbReference type="Gene3D" id="3.30.1490.20">
    <property type="entry name" value="ATP-grasp fold, A domain"/>
    <property type="match status" value="1"/>
</dbReference>
<evidence type="ECO:0000259" key="10">
    <source>
        <dbReference type="PROSITE" id="PS50979"/>
    </source>
</evidence>
<dbReference type="GO" id="GO:0046872">
    <property type="term" value="F:metal ion binding"/>
    <property type="evidence" value="ECO:0007669"/>
    <property type="project" value="InterPro"/>
</dbReference>
<sequence length="713" mass="74854">MIENHAQGTPLFDTVLVANRGEIAVRVIRTLRRLGIRSVAVYSDADADARHVREADTAVRLGPAPARESYLDIDAVVDAARRTGAQAVHPGYGFLSENADFARALDAAGIVFVGPPVGSLDAMADKIRAKETVAAYDVPVVPGIQDPTLTDEQITAEAERVGFPLLIKPSAGGGGKGMVAVRAAEELPGALASARRTARSAFGDDTLLLERLITAPRHIEVQVFADAHGATVHLGERECSLQRRHQKVIEEAPAPLLTGLAHGAELRERLGRAAVDAAVSVGYRGAGTVEFLVSDENPDEFFFMEMNTRLQVEHPVSEEVVRVRGQRLDFVELQLRIAAGEPLGFAQADVSLDGAAVEARVYAEDPANGFLPSTGPVLRWREPAGEGVRVDTLLLPSRPAEERAFGSVLTIRDDDGALWEGLAAPDGGQPEITGFYDPMIAKLIARGADRAEALDRLDAALADTVLFGVCSNLGWLRELAARADVRAGRLTTELIDGLEAWTAPALPEDLAALAAEALADVSEDAAAAERRAAGTAWARADGWRGAGAPQPGMRVRVGDEDRILTAPAADAEVDEDAGALAGVNLLAGDPRDPRSAWLHRDGAAWQVRRLTRAEVVEAARAAAAARRAPAGAASPEARTPMPGTVVAVSVATGDTVAAGQELAVVEAMKMEHPVTAAVAGVVTVHVAEGDSVAAQALIAVVEPAENAAPEENA</sequence>
<keyword evidence="6" id="KW-0092">Biotin</keyword>
<dbReference type="EC" id="6.3.4.14" evidence="2"/>
<dbReference type="AlphaFoldDB" id="A0AAP3AI84"/>
<comment type="cofactor">
    <cofactor evidence="1">
        <name>biotin</name>
        <dbReference type="ChEBI" id="CHEBI:57586"/>
    </cofactor>
</comment>
<dbReference type="PROSITE" id="PS00188">
    <property type="entry name" value="BIOTIN"/>
    <property type="match status" value="1"/>
</dbReference>
<dbReference type="InterPro" id="IPR050856">
    <property type="entry name" value="Biotin_carboxylase_complex"/>
</dbReference>
<dbReference type="PROSITE" id="PS00867">
    <property type="entry name" value="CPSASE_2"/>
    <property type="match status" value="1"/>
</dbReference>
<dbReference type="Proteomes" id="UP001205867">
    <property type="component" value="Unassembled WGS sequence"/>
</dbReference>
<dbReference type="SUPFAM" id="SSF51230">
    <property type="entry name" value="Single hybrid motif"/>
    <property type="match status" value="1"/>
</dbReference>
<dbReference type="Gene3D" id="2.40.50.100">
    <property type="match status" value="1"/>
</dbReference>
<dbReference type="GO" id="GO:0005524">
    <property type="term" value="F:ATP binding"/>
    <property type="evidence" value="ECO:0007669"/>
    <property type="project" value="UniProtKB-UniRule"/>
</dbReference>
<dbReference type="InterPro" id="IPR011761">
    <property type="entry name" value="ATP-grasp"/>
</dbReference>
<dbReference type="SUPFAM" id="SSF52440">
    <property type="entry name" value="PreATP-grasp domain"/>
    <property type="match status" value="1"/>
</dbReference>
<dbReference type="Pfam" id="PF00289">
    <property type="entry name" value="Biotin_carb_N"/>
    <property type="match status" value="1"/>
</dbReference>
<evidence type="ECO:0000313" key="11">
    <source>
        <dbReference type="EMBL" id="MCV7629541.1"/>
    </source>
</evidence>
<dbReference type="PROSITE" id="PS50975">
    <property type="entry name" value="ATP_GRASP"/>
    <property type="match status" value="1"/>
</dbReference>
<dbReference type="GO" id="GO:0004075">
    <property type="term" value="F:biotin carboxylase activity"/>
    <property type="evidence" value="ECO:0007669"/>
    <property type="project" value="UniProtKB-EC"/>
</dbReference>
<evidence type="ECO:0000256" key="2">
    <source>
        <dbReference type="ARBA" id="ARBA00013263"/>
    </source>
</evidence>
<evidence type="ECO:0000259" key="9">
    <source>
        <dbReference type="PROSITE" id="PS50975"/>
    </source>
</evidence>
<gene>
    <name evidence="11" type="ORF">M3A82_009380</name>
</gene>
<dbReference type="PROSITE" id="PS50968">
    <property type="entry name" value="BIOTINYL_LIPOYL"/>
    <property type="match status" value="1"/>
</dbReference>
<dbReference type="InterPro" id="IPR005481">
    <property type="entry name" value="BC-like_N"/>
</dbReference>
<dbReference type="PANTHER" id="PTHR18866">
    <property type="entry name" value="CARBOXYLASE:PYRUVATE/ACETYL-COA/PROPIONYL-COA CARBOXYLASE"/>
    <property type="match status" value="1"/>
</dbReference>
<evidence type="ECO:0000256" key="1">
    <source>
        <dbReference type="ARBA" id="ARBA00001953"/>
    </source>
</evidence>
<dbReference type="InterPro" id="IPR011764">
    <property type="entry name" value="Biotin_carboxylation_dom"/>
</dbReference>
<dbReference type="InterPro" id="IPR000089">
    <property type="entry name" value="Biotin_lipoyl"/>
</dbReference>
<dbReference type="Pfam" id="PF00364">
    <property type="entry name" value="Biotin_lipoyl"/>
    <property type="match status" value="1"/>
</dbReference>
<dbReference type="PROSITE" id="PS00866">
    <property type="entry name" value="CPSASE_1"/>
    <property type="match status" value="1"/>
</dbReference>
<feature type="domain" description="Lipoyl-binding" evidence="8">
    <location>
        <begin position="627"/>
        <end position="702"/>
    </location>
</feature>
<dbReference type="InterPro" id="IPR005479">
    <property type="entry name" value="CPAse_ATP-bd"/>
</dbReference>
<accession>A0AAP3AI84</accession>